<keyword evidence="1" id="KW-0973">c-di-GMP</keyword>
<dbReference type="InterPro" id="IPR009926">
    <property type="entry name" value="T3SS_YcgR_PilZN"/>
</dbReference>
<dbReference type="AlphaFoldDB" id="A0A7X0TT19"/>
<feature type="domain" description="PilZ" evidence="4">
    <location>
        <begin position="122"/>
        <end position="223"/>
    </location>
</feature>
<keyword evidence="7" id="KW-1185">Reference proteome</keyword>
<dbReference type="GO" id="GO:0035438">
    <property type="term" value="F:cyclic-di-GMP binding"/>
    <property type="evidence" value="ECO:0007669"/>
    <property type="project" value="InterPro"/>
</dbReference>
<evidence type="ECO:0000259" key="5">
    <source>
        <dbReference type="Pfam" id="PF12945"/>
    </source>
</evidence>
<dbReference type="Pfam" id="PF07238">
    <property type="entry name" value="PilZ"/>
    <property type="match status" value="1"/>
</dbReference>
<dbReference type="Gene3D" id="2.40.10.220">
    <property type="entry name" value="predicted glycosyltransferase like domains"/>
    <property type="match status" value="1"/>
</dbReference>
<dbReference type="InterPro" id="IPR012349">
    <property type="entry name" value="Split_barrel_FMN-bd"/>
</dbReference>
<gene>
    <name evidence="6" type="ORF">HNQ55_001213</name>
</gene>
<evidence type="ECO:0008006" key="8">
    <source>
        <dbReference type="Google" id="ProtNLM"/>
    </source>
</evidence>
<keyword evidence="2" id="KW-0547">Nucleotide-binding</keyword>
<dbReference type="Proteomes" id="UP000537141">
    <property type="component" value="Unassembled WGS sequence"/>
</dbReference>
<reference evidence="6 7" key="1">
    <citation type="submission" date="2020-08" db="EMBL/GenBank/DDBJ databases">
        <title>Genomic Encyclopedia of Type Strains, Phase IV (KMG-IV): sequencing the most valuable type-strain genomes for metagenomic binning, comparative biology and taxonomic classification.</title>
        <authorList>
            <person name="Goeker M."/>
        </authorList>
    </citation>
    <scope>NUCLEOTIDE SEQUENCE [LARGE SCALE GENOMIC DNA]</scope>
    <source>
        <strain evidence="6 7">DSM 26287</strain>
    </source>
</reference>
<keyword evidence="3" id="KW-0975">Bacterial flagellum</keyword>
<comment type="caution">
    <text evidence="6">The sequence shown here is derived from an EMBL/GenBank/DDBJ whole genome shotgun (WGS) entry which is preliminary data.</text>
</comment>
<dbReference type="InterPro" id="IPR009875">
    <property type="entry name" value="PilZ_domain"/>
</dbReference>
<sequence>MMPTLPTKIETIERLSRNLGLMQAGSTVTIDISTPAGQKVKFRTTFIGYLPKKYVLVQIPDSNRLGNFSRFIVQGTAVTVRGIIEGHEGAVAAFISTIKQTLQLPSRIMVLDFPQTVSIQSLRAAVRIDTEIPAKVKIEQEYWQAQITNISISGCQIIIQNGDSLTIARDDSLHMLVEDFQEKENLMLDSVVRSVKSINENLSLGVKFQPEIRENVIKLINHIIINEGV</sequence>
<organism evidence="6 7">
    <name type="scientific">Thalassotalea piscium</name>
    <dbReference type="NCBI Taxonomy" id="1230533"/>
    <lineage>
        <taxon>Bacteria</taxon>
        <taxon>Pseudomonadati</taxon>
        <taxon>Pseudomonadota</taxon>
        <taxon>Gammaproteobacteria</taxon>
        <taxon>Alteromonadales</taxon>
        <taxon>Colwelliaceae</taxon>
        <taxon>Thalassotalea</taxon>
    </lineage>
</organism>
<dbReference type="Pfam" id="PF12945">
    <property type="entry name" value="PilZNR"/>
    <property type="match status" value="1"/>
</dbReference>
<feature type="domain" description="Type III secretion system flagellar brake protein YcgR PilZN" evidence="5">
    <location>
        <begin position="25"/>
        <end position="114"/>
    </location>
</feature>
<evidence type="ECO:0000256" key="2">
    <source>
        <dbReference type="ARBA" id="ARBA00022741"/>
    </source>
</evidence>
<evidence type="ECO:0000256" key="3">
    <source>
        <dbReference type="ARBA" id="ARBA00023143"/>
    </source>
</evidence>
<name>A0A7X0TT19_9GAMM</name>
<evidence type="ECO:0000313" key="7">
    <source>
        <dbReference type="Proteomes" id="UP000537141"/>
    </source>
</evidence>
<proteinExistence type="predicted"/>
<accession>A0A7X0TT19</accession>
<evidence type="ECO:0000313" key="6">
    <source>
        <dbReference type="EMBL" id="MBB6542713.1"/>
    </source>
</evidence>
<dbReference type="SUPFAM" id="SSF141371">
    <property type="entry name" value="PilZ domain-like"/>
    <property type="match status" value="2"/>
</dbReference>
<protein>
    <recommendedName>
        <fullName evidence="8">Flagellar brake protein</fullName>
    </recommendedName>
</protein>
<evidence type="ECO:0000256" key="1">
    <source>
        <dbReference type="ARBA" id="ARBA00022636"/>
    </source>
</evidence>
<evidence type="ECO:0000259" key="4">
    <source>
        <dbReference type="Pfam" id="PF07238"/>
    </source>
</evidence>
<dbReference type="EMBL" id="JACHHU010000007">
    <property type="protein sequence ID" value="MBB6542713.1"/>
    <property type="molecule type" value="Genomic_DNA"/>
</dbReference>
<dbReference type="Gene3D" id="2.30.110.10">
    <property type="entry name" value="Electron Transport, Fmn-binding Protein, Chain A"/>
    <property type="match status" value="1"/>
</dbReference>